<feature type="transmembrane region" description="Helical" evidence="4">
    <location>
        <begin position="280"/>
        <end position="304"/>
    </location>
</feature>
<feature type="compositionally biased region" description="Polar residues" evidence="3">
    <location>
        <begin position="635"/>
        <end position="648"/>
    </location>
</feature>
<feature type="chain" id="PRO_5042149657" description="CUB domain-containing protein" evidence="5">
    <location>
        <begin position="25"/>
        <end position="755"/>
    </location>
</feature>
<keyword evidence="4" id="KW-0812">Transmembrane</keyword>
<comment type="caution">
    <text evidence="7">The sequence shown here is derived from an EMBL/GenBank/DDBJ whole genome shotgun (WGS) entry which is preliminary data.</text>
</comment>
<dbReference type="AlphaFoldDB" id="A0AAE1D9X6"/>
<proteinExistence type="predicted"/>
<feature type="compositionally biased region" description="Basic and acidic residues" evidence="3">
    <location>
        <begin position="523"/>
        <end position="534"/>
    </location>
</feature>
<dbReference type="Pfam" id="PF00431">
    <property type="entry name" value="CUB"/>
    <property type="match status" value="1"/>
</dbReference>
<accession>A0AAE1D9X6</accession>
<dbReference type="Gene3D" id="2.60.120.290">
    <property type="entry name" value="Spermadhesin, CUB domain"/>
    <property type="match status" value="1"/>
</dbReference>
<dbReference type="SUPFAM" id="SSF49854">
    <property type="entry name" value="Spermadhesin, CUB domain"/>
    <property type="match status" value="1"/>
</dbReference>
<feature type="region of interest" description="Disordered" evidence="3">
    <location>
        <begin position="484"/>
        <end position="702"/>
    </location>
</feature>
<evidence type="ECO:0000259" key="6">
    <source>
        <dbReference type="PROSITE" id="PS01180"/>
    </source>
</evidence>
<keyword evidence="4" id="KW-0472">Membrane</keyword>
<dbReference type="EMBL" id="JAWDGP010004628">
    <property type="protein sequence ID" value="KAK3762899.1"/>
    <property type="molecule type" value="Genomic_DNA"/>
</dbReference>
<keyword evidence="5" id="KW-0732">Signal</keyword>
<feature type="compositionally biased region" description="Polar residues" evidence="3">
    <location>
        <begin position="681"/>
        <end position="699"/>
    </location>
</feature>
<feature type="domain" description="CUB" evidence="6">
    <location>
        <begin position="114"/>
        <end position="201"/>
    </location>
</feature>
<keyword evidence="4" id="KW-1133">Transmembrane helix</keyword>
<dbReference type="InterPro" id="IPR035914">
    <property type="entry name" value="Sperma_CUB_dom_sf"/>
</dbReference>
<keyword evidence="1" id="KW-1015">Disulfide bond</keyword>
<feature type="compositionally biased region" description="Polar residues" evidence="3">
    <location>
        <begin position="613"/>
        <end position="622"/>
    </location>
</feature>
<evidence type="ECO:0000256" key="4">
    <source>
        <dbReference type="SAM" id="Phobius"/>
    </source>
</evidence>
<feature type="signal peptide" evidence="5">
    <location>
        <begin position="1"/>
        <end position="24"/>
    </location>
</feature>
<evidence type="ECO:0000256" key="2">
    <source>
        <dbReference type="PROSITE-ProRule" id="PRU00059"/>
    </source>
</evidence>
<dbReference type="InterPro" id="IPR000859">
    <property type="entry name" value="CUB_dom"/>
</dbReference>
<organism evidence="7 8">
    <name type="scientific">Elysia crispata</name>
    <name type="common">lettuce slug</name>
    <dbReference type="NCBI Taxonomy" id="231223"/>
    <lineage>
        <taxon>Eukaryota</taxon>
        <taxon>Metazoa</taxon>
        <taxon>Spiralia</taxon>
        <taxon>Lophotrochozoa</taxon>
        <taxon>Mollusca</taxon>
        <taxon>Gastropoda</taxon>
        <taxon>Heterobranchia</taxon>
        <taxon>Euthyneura</taxon>
        <taxon>Panpulmonata</taxon>
        <taxon>Sacoglossa</taxon>
        <taxon>Placobranchoidea</taxon>
        <taxon>Plakobranchidae</taxon>
        <taxon>Elysia</taxon>
    </lineage>
</organism>
<comment type="caution">
    <text evidence="2">Lacks conserved residue(s) required for the propagation of feature annotation.</text>
</comment>
<dbReference type="PROSITE" id="PS01180">
    <property type="entry name" value="CUB"/>
    <property type="match status" value="1"/>
</dbReference>
<protein>
    <recommendedName>
        <fullName evidence="6">CUB domain-containing protein</fullName>
    </recommendedName>
</protein>
<evidence type="ECO:0000256" key="5">
    <source>
        <dbReference type="SAM" id="SignalP"/>
    </source>
</evidence>
<gene>
    <name evidence="7" type="ORF">RRG08_051052</name>
</gene>
<evidence type="ECO:0000256" key="3">
    <source>
        <dbReference type="SAM" id="MobiDB-lite"/>
    </source>
</evidence>
<evidence type="ECO:0000313" key="8">
    <source>
        <dbReference type="Proteomes" id="UP001283361"/>
    </source>
</evidence>
<evidence type="ECO:0000256" key="1">
    <source>
        <dbReference type="ARBA" id="ARBA00023157"/>
    </source>
</evidence>
<dbReference type="Proteomes" id="UP001283361">
    <property type="component" value="Unassembled WGS sequence"/>
</dbReference>
<reference evidence="7" key="1">
    <citation type="journal article" date="2023" name="G3 (Bethesda)">
        <title>A reference genome for the long-term kleptoplast-retaining sea slug Elysia crispata morphotype clarki.</title>
        <authorList>
            <person name="Eastman K.E."/>
            <person name="Pendleton A.L."/>
            <person name="Shaikh M.A."/>
            <person name="Suttiyut T."/>
            <person name="Ogas R."/>
            <person name="Tomko P."/>
            <person name="Gavelis G."/>
            <person name="Widhalm J.R."/>
            <person name="Wisecaver J.H."/>
        </authorList>
    </citation>
    <scope>NUCLEOTIDE SEQUENCE</scope>
    <source>
        <strain evidence="7">ECLA1</strain>
    </source>
</reference>
<evidence type="ECO:0000313" key="7">
    <source>
        <dbReference type="EMBL" id="KAK3762899.1"/>
    </source>
</evidence>
<keyword evidence="8" id="KW-1185">Reference proteome</keyword>
<feature type="region of interest" description="Disordered" evidence="3">
    <location>
        <begin position="428"/>
        <end position="456"/>
    </location>
</feature>
<feature type="compositionally biased region" description="Polar residues" evidence="3">
    <location>
        <begin position="437"/>
        <end position="448"/>
    </location>
</feature>
<sequence length="755" mass="82588">MDRSAWIFISIWITFAGNIYKASSQGECLKHQCDTGLSGNAETDSTLTCHRGGRHIMISDVTKGLLARNQTALAVVRKKCMGQRSCKLDKVCTPHSNLVIHYECVQGGSQNYKCSQDKSEVTEKSGHIHSEGYPNETDESQQDQGEYMCHWKIRPPSGHRVVINILDIQTSGSNEDCDAGLVISGNSCQSQDPASRNLCSRAAGKKLVHCGNVDIKLRRSKIVFPLRFWLYFQMQPMEQTLDDQSILTCLTNDNTQSGSSSSEETDSRSGHIQKLSFTDILIILLSIISGISIVLFIILIVFCIRWRSLHLQHSEPLYNYQDISPGLQAHYEYISSLEPELDKNRPELVDGYFEVADALPVQERGATPTSPAYAEVEQVAQMRRLIFSDEPEPSHTNSLDGTYSLVTPGLGASCNVQEILDSGNAIAKAKDGEPRDPNSQNSSLTDIPSKSAGWKPKRTVLERLKGVPGIAFGERDKKLASAGDISPKLYNSRNNNGQSARSVLKGKTSGPSAARQKIGRIFGSREDVASRDIPDTTSEAGSEPAYEMVEEFVPLSVAKHGSKTKSKPRVEQKLPALPSTSPPSDGKQKRPNQKSDTKQQETFSHSHVYANPASPSISQKYNLESKAGDRKERTNYLNNQKSKITSNPVIGAKSTKPKSAKPVSTIPPINGKHTITDRELSSSTIVSASDSPKNISVASKTDPKIKGGSVLLLSDTSGTKNNNYKPSAIKDIPRSKGIVKNGIQKFEQSSSAPNE</sequence>
<feature type="compositionally biased region" description="Polar residues" evidence="3">
    <location>
        <begin position="489"/>
        <end position="501"/>
    </location>
</feature>
<name>A0AAE1D9X6_9GAST</name>